<organism evidence="8 9">
    <name type="scientific">Limnovirga soli</name>
    <dbReference type="NCBI Taxonomy" id="2656915"/>
    <lineage>
        <taxon>Bacteria</taxon>
        <taxon>Pseudomonadati</taxon>
        <taxon>Bacteroidota</taxon>
        <taxon>Chitinophagia</taxon>
        <taxon>Chitinophagales</taxon>
        <taxon>Chitinophagaceae</taxon>
        <taxon>Limnovirga</taxon>
    </lineage>
</organism>
<evidence type="ECO:0000259" key="7">
    <source>
        <dbReference type="Pfam" id="PF09459"/>
    </source>
</evidence>
<keyword evidence="9" id="KW-1185">Reference proteome</keyword>
<name>A0A8J8FGR8_9BACT</name>
<feature type="transmembrane region" description="Helical" evidence="6">
    <location>
        <begin position="28"/>
        <end position="45"/>
    </location>
</feature>
<dbReference type="GO" id="GO:0016052">
    <property type="term" value="P:carbohydrate catabolic process"/>
    <property type="evidence" value="ECO:0007669"/>
    <property type="project" value="InterPro"/>
</dbReference>
<dbReference type="GO" id="GO:0020037">
    <property type="term" value="F:heme binding"/>
    <property type="evidence" value="ECO:0007669"/>
    <property type="project" value="InterPro"/>
</dbReference>
<dbReference type="Pfam" id="PF09459">
    <property type="entry name" value="EB_dh"/>
    <property type="match status" value="1"/>
</dbReference>
<dbReference type="GO" id="GO:0004553">
    <property type="term" value="F:hydrolase activity, hydrolyzing O-glycosyl compounds"/>
    <property type="evidence" value="ECO:0007669"/>
    <property type="project" value="InterPro"/>
</dbReference>
<comment type="caution">
    <text evidence="8">The sequence shown here is derived from an EMBL/GenBank/DDBJ whole genome shotgun (WGS) entry which is preliminary data.</text>
</comment>
<evidence type="ECO:0000256" key="1">
    <source>
        <dbReference type="ARBA" id="ARBA00022448"/>
    </source>
</evidence>
<dbReference type="GO" id="GO:0046872">
    <property type="term" value="F:metal ion binding"/>
    <property type="evidence" value="ECO:0007669"/>
    <property type="project" value="UniProtKB-KW"/>
</dbReference>
<dbReference type="InterPro" id="IPR019020">
    <property type="entry name" value="Cyt-c552/DMSO_Rdtase_haem-bd"/>
</dbReference>
<keyword evidence="1" id="KW-0813">Transport</keyword>
<evidence type="ECO:0000313" key="8">
    <source>
        <dbReference type="EMBL" id="NNV55561.1"/>
    </source>
</evidence>
<accession>A0A8J8FGR8</accession>
<protein>
    <recommendedName>
        <fullName evidence="7">Cytochrome c-552/DMSO reductase-like haem-binding domain-containing protein</fullName>
    </recommendedName>
</protein>
<evidence type="ECO:0000256" key="6">
    <source>
        <dbReference type="SAM" id="Phobius"/>
    </source>
</evidence>
<keyword evidence="2" id="KW-0349">Heme</keyword>
<evidence type="ECO:0000256" key="3">
    <source>
        <dbReference type="ARBA" id="ARBA00022723"/>
    </source>
</evidence>
<dbReference type="Gene3D" id="2.60.40.1190">
    <property type="match status" value="1"/>
</dbReference>
<proteinExistence type="predicted"/>
<keyword evidence="6" id="KW-0812">Transmembrane</keyword>
<keyword evidence="6" id="KW-0472">Membrane</keyword>
<dbReference type="AlphaFoldDB" id="A0A8J8FGR8"/>
<evidence type="ECO:0000256" key="5">
    <source>
        <dbReference type="ARBA" id="ARBA00023004"/>
    </source>
</evidence>
<evidence type="ECO:0000256" key="2">
    <source>
        <dbReference type="ARBA" id="ARBA00022617"/>
    </source>
</evidence>
<keyword evidence="6" id="KW-1133">Transmembrane helix</keyword>
<evidence type="ECO:0000313" key="9">
    <source>
        <dbReference type="Proteomes" id="UP000598971"/>
    </source>
</evidence>
<feature type="domain" description="Cytochrome c-552/DMSO reductase-like haem-binding" evidence="7">
    <location>
        <begin position="81"/>
        <end position="452"/>
    </location>
</feature>
<evidence type="ECO:0000256" key="4">
    <source>
        <dbReference type="ARBA" id="ARBA00022982"/>
    </source>
</evidence>
<dbReference type="Proteomes" id="UP000598971">
    <property type="component" value="Unassembled WGS sequence"/>
</dbReference>
<dbReference type="GO" id="GO:0030246">
    <property type="term" value="F:carbohydrate binding"/>
    <property type="evidence" value="ECO:0007669"/>
    <property type="project" value="InterPro"/>
</dbReference>
<keyword evidence="5" id="KW-0408">Iron</keyword>
<reference evidence="8" key="1">
    <citation type="submission" date="2019-10" db="EMBL/GenBank/DDBJ databases">
        <title>Draft genome sequence of Panacibacter sp. KCS-6.</title>
        <authorList>
            <person name="Yim K.J."/>
        </authorList>
    </citation>
    <scope>NUCLEOTIDE SEQUENCE</scope>
    <source>
        <strain evidence="8">KCS-6</strain>
    </source>
</reference>
<sequence>MILNIIAGVKWCNIYITNNSYHHKYFNMKIYSIAILSILLAVVFLNCTKKDQVVAVTTTNTTDLVAYKTSSAPVIDGTIDAIWDNAQKLAITPTVPDAGNGLFAGYIGQKFPATLRSMYDGTSIYFLAEVPDDQKNIKSSPWYFNTTTKLWAQEPTAKTFDANGVLTREGFGEDKFAMLWNVDNSTPKFSTQTCYASCHVFTPYLDYSVTPAVLKSNAASGNHYTNGADEKIDMWWGHPNRGFAFNKMDDNYQDWAGGPAITNLTGGNGNGRHFDDLVVSSTSATWPFRPVYTADATQGSISNRQSLKLNGTGTTVTVPLWVIPNSTDDFIKASDTLAGGAAVKITAISSDGVLTFADGTIDPNISTDYQRLGSSANSEVGAKCFPGNIVAPVNNGRADIDMVAIYTGTGWIYEYKRLLKTNDVLKQDIDFSSLEDQPFGFAIWDKSNYQHGIQPNLMLKFQK</sequence>
<keyword evidence="3" id="KW-0479">Metal-binding</keyword>
<dbReference type="SUPFAM" id="SSF49344">
    <property type="entry name" value="CBD9-like"/>
    <property type="match status" value="1"/>
</dbReference>
<keyword evidence="4" id="KW-0249">Electron transport</keyword>
<gene>
    <name evidence="8" type="ORF">GD597_08835</name>
</gene>
<dbReference type="EMBL" id="WHPF01000005">
    <property type="protein sequence ID" value="NNV55561.1"/>
    <property type="molecule type" value="Genomic_DNA"/>
</dbReference>